<organism evidence="3 4">
    <name type="scientific">Helianthus annuus</name>
    <name type="common">Common sunflower</name>
    <dbReference type="NCBI Taxonomy" id="4232"/>
    <lineage>
        <taxon>Eukaryota</taxon>
        <taxon>Viridiplantae</taxon>
        <taxon>Streptophyta</taxon>
        <taxon>Embryophyta</taxon>
        <taxon>Tracheophyta</taxon>
        <taxon>Spermatophyta</taxon>
        <taxon>Magnoliopsida</taxon>
        <taxon>eudicotyledons</taxon>
        <taxon>Gunneridae</taxon>
        <taxon>Pentapetalae</taxon>
        <taxon>asterids</taxon>
        <taxon>campanulids</taxon>
        <taxon>Asterales</taxon>
        <taxon>Asteraceae</taxon>
        <taxon>Asteroideae</taxon>
        <taxon>Heliantheae alliance</taxon>
        <taxon>Heliantheae</taxon>
        <taxon>Helianthus</taxon>
    </lineage>
</organism>
<dbReference type="EMBL" id="MNCJ02000317">
    <property type="protein sequence ID" value="KAF5819209.1"/>
    <property type="molecule type" value="Genomic_DNA"/>
</dbReference>
<feature type="compositionally biased region" description="Low complexity" evidence="1">
    <location>
        <begin position="100"/>
        <end position="109"/>
    </location>
</feature>
<proteinExistence type="predicted"/>
<dbReference type="PANTHER" id="PTHR35099">
    <property type="entry name" value="OS02G0182700 PROTEIN"/>
    <property type="match status" value="1"/>
</dbReference>
<dbReference type="EMBL" id="CM007891">
    <property type="protein sequence ID" value="OTG34830.1"/>
    <property type="molecule type" value="Genomic_DNA"/>
</dbReference>
<gene>
    <name evidence="3" type="ORF">HannXRQ_Chr02g0050131</name>
    <name evidence="2" type="ORF">HanXRQr2_Chr02g0075091</name>
</gene>
<evidence type="ECO:0000313" key="2">
    <source>
        <dbReference type="EMBL" id="KAF5819209.1"/>
    </source>
</evidence>
<dbReference type="OMA" id="KIELCSV"/>
<dbReference type="OrthoDB" id="1696863at2759"/>
<protein>
    <submittedName>
        <fullName evidence="3">Uncharacterized protein</fullName>
    </submittedName>
</protein>
<evidence type="ECO:0000313" key="4">
    <source>
        <dbReference type="Proteomes" id="UP000215914"/>
    </source>
</evidence>
<dbReference type="Proteomes" id="UP000215914">
    <property type="component" value="Chromosome 2"/>
</dbReference>
<reference evidence="2 4" key="1">
    <citation type="journal article" date="2017" name="Nature">
        <title>The sunflower genome provides insights into oil metabolism, flowering and Asterid evolution.</title>
        <authorList>
            <person name="Badouin H."/>
            <person name="Gouzy J."/>
            <person name="Grassa C.J."/>
            <person name="Murat F."/>
            <person name="Staton S.E."/>
            <person name="Cottret L."/>
            <person name="Lelandais-Briere C."/>
            <person name="Owens G.L."/>
            <person name="Carrere S."/>
            <person name="Mayjonade B."/>
            <person name="Legrand L."/>
            <person name="Gill N."/>
            <person name="Kane N.C."/>
            <person name="Bowers J.E."/>
            <person name="Hubner S."/>
            <person name="Bellec A."/>
            <person name="Berard A."/>
            <person name="Berges H."/>
            <person name="Blanchet N."/>
            <person name="Boniface M.C."/>
            <person name="Brunel D."/>
            <person name="Catrice O."/>
            <person name="Chaidir N."/>
            <person name="Claudel C."/>
            <person name="Donnadieu C."/>
            <person name="Faraut T."/>
            <person name="Fievet G."/>
            <person name="Helmstetter N."/>
            <person name="King M."/>
            <person name="Knapp S.J."/>
            <person name="Lai Z."/>
            <person name="Le Paslier M.C."/>
            <person name="Lippi Y."/>
            <person name="Lorenzon L."/>
            <person name="Mandel J.R."/>
            <person name="Marage G."/>
            <person name="Marchand G."/>
            <person name="Marquand E."/>
            <person name="Bret-Mestries E."/>
            <person name="Morien E."/>
            <person name="Nambeesan S."/>
            <person name="Nguyen T."/>
            <person name="Pegot-Espagnet P."/>
            <person name="Pouilly N."/>
            <person name="Raftis F."/>
            <person name="Sallet E."/>
            <person name="Schiex T."/>
            <person name="Thomas J."/>
            <person name="Vandecasteele C."/>
            <person name="Vares D."/>
            <person name="Vear F."/>
            <person name="Vautrin S."/>
            <person name="Crespi M."/>
            <person name="Mangin B."/>
            <person name="Burke J.M."/>
            <person name="Salse J."/>
            <person name="Munos S."/>
            <person name="Vincourt P."/>
            <person name="Rieseberg L.H."/>
            <person name="Langlade N.B."/>
        </authorList>
    </citation>
    <scope>NUCLEOTIDE SEQUENCE [LARGE SCALE GENOMIC DNA]</scope>
    <source>
        <strain evidence="4">cv. SF193</strain>
        <tissue evidence="2">Leaves</tissue>
    </source>
</reference>
<dbReference type="AlphaFoldDB" id="A0A251VGY1"/>
<accession>A0A251VGY1</accession>
<sequence>MTKDRWLQSALTNEVLVADLLLRLKHSSDSYSLRTPANKPVTVAAILPPRWGNRKTRSKSAAVANGFVKDKEHRRSPTTHLSWSGGAGSSSDGYEDCSRPSDLSSASRSVKANEGASISSYNNLEQKQRNKLRKIELCSVNAETEGPRRGFVLPDLNMTPNEEDMSVMVMI</sequence>
<dbReference type="Gramene" id="mRNA:HanXRQr2_Chr02g0075091">
    <property type="protein sequence ID" value="mRNA:HanXRQr2_Chr02g0075091"/>
    <property type="gene ID" value="HanXRQr2_Chr02g0075091"/>
</dbReference>
<evidence type="ECO:0000313" key="3">
    <source>
        <dbReference type="EMBL" id="OTG34830.1"/>
    </source>
</evidence>
<name>A0A251VGY1_HELAN</name>
<evidence type="ECO:0000256" key="1">
    <source>
        <dbReference type="SAM" id="MobiDB-lite"/>
    </source>
</evidence>
<feature type="region of interest" description="Disordered" evidence="1">
    <location>
        <begin position="54"/>
        <end position="114"/>
    </location>
</feature>
<dbReference type="InParanoid" id="A0A251VGY1"/>
<dbReference type="PANTHER" id="PTHR35099:SF2">
    <property type="entry name" value="OS02G0182700 PROTEIN"/>
    <property type="match status" value="1"/>
</dbReference>
<keyword evidence="4" id="KW-1185">Reference proteome</keyword>
<reference evidence="2" key="3">
    <citation type="submission" date="2020-06" db="EMBL/GenBank/DDBJ databases">
        <title>Helianthus annuus Genome sequencing and assembly Release 2.</title>
        <authorList>
            <person name="Gouzy J."/>
            <person name="Langlade N."/>
            <person name="Munos S."/>
        </authorList>
    </citation>
    <scope>NUCLEOTIDE SEQUENCE</scope>
    <source>
        <tissue evidence="2">Leaves</tissue>
    </source>
</reference>
<dbReference type="FunCoup" id="A0A251VGY1">
    <property type="interactions" value="15"/>
</dbReference>
<reference evidence="3" key="2">
    <citation type="submission" date="2017-02" db="EMBL/GenBank/DDBJ databases">
        <title>Sunflower complete genome.</title>
        <authorList>
            <person name="Langlade N."/>
            <person name="Munos S."/>
        </authorList>
    </citation>
    <scope>NUCLEOTIDE SEQUENCE [LARGE SCALE GENOMIC DNA]</scope>
    <source>
        <tissue evidence="3">Leaves</tissue>
    </source>
</reference>